<evidence type="ECO:0000259" key="12">
    <source>
        <dbReference type="PROSITE" id="PS51674"/>
    </source>
</evidence>
<sequence>MTVRVERAGWQSRAHCVKIDPLALSPSRSGARSPHITSELCRTCPVQSTCLGWALVTNVTDGIHGGLNPAHRRRLRAELIRELEGRQMAGSPELAAVVRANTGSVP</sequence>
<accession>A0A511D3X5</accession>
<keyword evidence="10" id="KW-1015">Disulfide bond</keyword>
<reference evidence="13 14" key="1">
    <citation type="submission" date="2019-07" db="EMBL/GenBank/DDBJ databases">
        <title>Whole genome shotgun sequence of Pseudonocardia asaccharolytica NBRC 16224.</title>
        <authorList>
            <person name="Hosoyama A."/>
            <person name="Uohara A."/>
            <person name="Ohji S."/>
            <person name="Ichikawa N."/>
        </authorList>
    </citation>
    <scope>NUCLEOTIDE SEQUENCE [LARGE SCALE GENOMIC DNA]</scope>
    <source>
        <strain evidence="13 14">NBRC 16224</strain>
    </source>
</reference>
<evidence type="ECO:0000256" key="6">
    <source>
        <dbReference type="ARBA" id="ARBA00023004"/>
    </source>
</evidence>
<dbReference type="Proteomes" id="UP000321328">
    <property type="component" value="Unassembled WGS sequence"/>
</dbReference>
<evidence type="ECO:0000313" key="14">
    <source>
        <dbReference type="Proteomes" id="UP000321328"/>
    </source>
</evidence>
<dbReference type="InterPro" id="IPR034768">
    <property type="entry name" value="4FE4S_WBL"/>
</dbReference>
<keyword evidence="14" id="KW-1185">Reference proteome</keyword>
<organism evidence="13 14">
    <name type="scientific">Pseudonocardia asaccharolytica DSM 44247 = NBRC 16224</name>
    <dbReference type="NCBI Taxonomy" id="1123024"/>
    <lineage>
        <taxon>Bacteria</taxon>
        <taxon>Bacillati</taxon>
        <taxon>Actinomycetota</taxon>
        <taxon>Actinomycetes</taxon>
        <taxon>Pseudonocardiales</taxon>
        <taxon>Pseudonocardiaceae</taxon>
        <taxon>Pseudonocardia</taxon>
    </lineage>
</organism>
<dbReference type="GO" id="GO:0005737">
    <property type="term" value="C:cytoplasm"/>
    <property type="evidence" value="ECO:0007669"/>
    <property type="project" value="UniProtKB-SubCell"/>
</dbReference>
<comment type="caution">
    <text evidence="13">The sequence shown here is derived from an EMBL/GenBank/DDBJ whole genome shotgun (WGS) entry which is preliminary data.</text>
</comment>
<keyword evidence="9" id="KW-0238">DNA-binding</keyword>
<evidence type="ECO:0000256" key="8">
    <source>
        <dbReference type="ARBA" id="ARBA00023015"/>
    </source>
</evidence>
<evidence type="ECO:0000256" key="1">
    <source>
        <dbReference type="ARBA" id="ARBA00001966"/>
    </source>
</evidence>
<dbReference type="GO" id="GO:0003677">
    <property type="term" value="F:DNA binding"/>
    <property type="evidence" value="ECO:0007669"/>
    <property type="project" value="UniProtKB-KW"/>
</dbReference>
<dbReference type="EMBL" id="BJVI01000018">
    <property type="protein sequence ID" value="GEL18294.1"/>
    <property type="molecule type" value="Genomic_DNA"/>
</dbReference>
<evidence type="ECO:0000256" key="3">
    <source>
        <dbReference type="ARBA" id="ARBA00006597"/>
    </source>
</evidence>
<keyword evidence="4" id="KW-0004">4Fe-4S</keyword>
<evidence type="ECO:0000256" key="5">
    <source>
        <dbReference type="ARBA" id="ARBA00022723"/>
    </source>
</evidence>
<proteinExistence type="inferred from homology"/>
<feature type="domain" description="4Fe-4S Wbl-type" evidence="12">
    <location>
        <begin position="15"/>
        <end position="74"/>
    </location>
</feature>
<dbReference type="InterPro" id="IPR003482">
    <property type="entry name" value="Whib"/>
</dbReference>
<name>A0A511D3X5_9PSEU</name>
<evidence type="ECO:0000256" key="11">
    <source>
        <dbReference type="ARBA" id="ARBA00023163"/>
    </source>
</evidence>
<dbReference type="GO" id="GO:0047134">
    <property type="term" value="F:protein-disulfide reductase [NAD(P)H] activity"/>
    <property type="evidence" value="ECO:0007669"/>
    <property type="project" value="TreeGrafter"/>
</dbReference>
<evidence type="ECO:0000256" key="4">
    <source>
        <dbReference type="ARBA" id="ARBA00022485"/>
    </source>
</evidence>
<dbReference type="GO" id="GO:0045454">
    <property type="term" value="P:cell redox homeostasis"/>
    <property type="evidence" value="ECO:0007669"/>
    <property type="project" value="TreeGrafter"/>
</dbReference>
<keyword evidence="5" id="KW-0479">Metal-binding</keyword>
<comment type="subcellular location">
    <subcellularLocation>
        <location evidence="2">Cytoplasm</location>
    </subcellularLocation>
</comment>
<protein>
    <recommendedName>
        <fullName evidence="12">4Fe-4S Wbl-type domain-containing protein</fullName>
    </recommendedName>
</protein>
<dbReference type="PANTHER" id="PTHR38839">
    <property type="entry name" value="TRANSCRIPTIONAL REGULATOR WHID-RELATED"/>
    <property type="match status" value="1"/>
</dbReference>
<keyword evidence="11" id="KW-0804">Transcription</keyword>
<keyword evidence="7" id="KW-0411">Iron-sulfur</keyword>
<comment type="cofactor">
    <cofactor evidence="1">
        <name>[4Fe-4S] cluster</name>
        <dbReference type="ChEBI" id="CHEBI:49883"/>
    </cofactor>
</comment>
<keyword evidence="8" id="KW-0805">Transcription regulation</keyword>
<dbReference type="Pfam" id="PF02467">
    <property type="entry name" value="Whib"/>
    <property type="match status" value="1"/>
</dbReference>
<dbReference type="AlphaFoldDB" id="A0A511D3X5"/>
<dbReference type="PROSITE" id="PS51674">
    <property type="entry name" value="4FE4S_WBL"/>
    <property type="match status" value="1"/>
</dbReference>
<dbReference type="PANTHER" id="PTHR38839:SF4">
    <property type="entry name" value="TRANSCRIPTIONAL REGULATOR WHIB"/>
    <property type="match status" value="1"/>
</dbReference>
<dbReference type="GO" id="GO:0046872">
    <property type="term" value="F:metal ion binding"/>
    <property type="evidence" value="ECO:0007669"/>
    <property type="project" value="UniProtKB-KW"/>
</dbReference>
<dbReference type="STRING" id="1123024.GCA_000423625_02487"/>
<evidence type="ECO:0000256" key="10">
    <source>
        <dbReference type="ARBA" id="ARBA00023157"/>
    </source>
</evidence>
<keyword evidence="6" id="KW-0408">Iron</keyword>
<evidence type="ECO:0000256" key="2">
    <source>
        <dbReference type="ARBA" id="ARBA00004496"/>
    </source>
</evidence>
<evidence type="ECO:0000256" key="9">
    <source>
        <dbReference type="ARBA" id="ARBA00023125"/>
    </source>
</evidence>
<evidence type="ECO:0000256" key="7">
    <source>
        <dbReference type="ARBA" id="ARBA00023014"/>
    </source>
</evidence>
<dbReference type="GO" id="GO:0045892">
    <property type="term" value="P:negative regulation of DNA-templated transcription"/>
    <property type="evidence" value="ECO:0007669"/>
    <property type="project" value="TreeGrafter"/>
</dbReference>
<comment type="similarity">
    <text evidence="3">Belongs to the WhiB family.</text>
</comment>
<gene>
    <name evidence="13" type="ORF">PA7_21310</name>
</gene>
<evidence type="ECO:0000313" key="13">
    <source>
        <dbReference type="EMBL" id="GEL18294.1"/>
    </source>
</evidence>
<dbReference type="GO" id="GO:0051539">
    <property type="term" value="F:4 iron, 4 sulfur cluster binding"/>
    <property type="evidence" value="ECO:0007669"/>
    <property type="project" value="UniProtKB-KW"/>
</dbReference>